<dbReference type="AlphaFoldDB" id="A0A7L4ZPG3"/>
<evidence type="ECO:0000313" key="2">
    <source>
        <dbReference type="Proteomes" id="UP000464657"/>
    </source>
</evidence>
<reference evidence="1 2" key="1">
    <citation type="journal article" date="2013" name="Int. J. Syst. Evol. Microbiol.">
        <title>Kordia antarctica sp. nov., isolated from Antarctic seawater.</title>
        <authorList>
            <person name="Baek K."/>
            <person name="Choi A."/>
            <person name="Kang I."/>
            <person name="Lee K."/>
            <person name="Cho J.C."/>
        </authorList>
    </citation>
    <scope>NUCLEOTIDE SEQUENCE [LARGE SCALE GENOMIC DNA]</scope>
    <source>
        <strain evidence="1 2">IMCC3317</strain>
    </source>
</reference>
<proteinExistence type="predicted"/>
<dbReference type="OrthoDB" id="1453758at2"/>
<name>A0A7L4ZPG3_9FLAO</name>
<gene>
    <name evidence="1" type="ORF">IMCC3317_37490</name>
</gene>
<dbReference type="EMBL" id="CP019288">
    <property type="protein sequence ID" value="QHI38357.1"/>
    <property type="molecule type" value="Genomic_DNA"/>
</dbReference>
<keyword evidence="2" id="KW-1185">Reference proteome</keyword>
<dbReference type="Proteomes" id="UP000464657">
    <property type="component" value="Chromosome"/>
</dbReference>
<sequence>MKKKSIQKLKLKKASISALNANKATGGTIGGTGFCQSVNICETIDYTRCNGEFYCHIYDRNER</sequence>
<organism evidence="1 2">
    <name type="scientific">Kordia antarctica</name>
    <dbReference type="NCBI Taxonomy" id="1218801"/>
    <lineage>
        <taxon>Bacteria</taxon>
        <taxon>Pseudomonadati</taxon>
        <taxon>Bacteroidota</taxon>
        <taxon>Flavobacteriia</taxon>
        <taxon>Flavobacteriales</taxon>
        <taxon>Flavobacteriaceae</taxon>
        <taxon>Kordia</taxon>
    </lineage>
</organism>
<protein>
    <submittedName>
        <fullName evidence="1">Uncharacterized protein</fullName>
    </submittedName>
</protein>
<dbReference type="RefSeq" id="WP_160130908.1">
    <property type="nucleotide sequence ID" value="NZ_CP019288.1"/>
</dbReference>
<accession>A0A7L4ZPG3</accession>
<evidence type="ECO:0000313" key="1">
    <source>
        <dbReference type="EMBL" id="QHI38357.1"/>
    </source>
</evidence>
<dbReference type="KEGG" id="kan:IMCC3317_37490"/>